<proteinExistence type="predicted"/>
<dbReference type="Pfam" id="PF18052">
    <property type="entry name" value="Rx_N"/>
    <property type="match status" value="1"/>
</dbReference>
<accession>A0AAD9TUD9</accession>
<dbReference type="Gene3D" id="1.20.5.4130">
    <property type="match status" value="1"/>
</dbReference>
<evidence type="ECO:0000256" key="1">
    <source>
        <dbReference type="ARBA" id="ARBA00022737"/>
    </source>
</evidence>
<dbReference type="AlphaFoldDB" id="A0AAD9TUD9"/>
<keyword evidence="6" id="KW-1185">Reference proteome</keyword>
<keyword evidence="3" id="KW-0611">Plant defense</keyword>
<dbReference type="Proteomes" id="UP001280121">
    <property type="component" value="Unassembled WGS sequence"/>
</dbReference>
<evidence type="ECO:0000259" key="4">
    <source>
        <dbReference type="Pfam" id="PF18052"/>
    </source>
</evidence>
<keyword evidence="2" id="KW-0547">Nucleotide-binding</keyword>
<evidence type="ECO:0000313" key="5">
    <source>
        <dbReference type="EMBL" id="KAK2642111.1"/>
    </source>
</evidence>
<keyword evidence="1" id="KW-0677">Repeat</keyword>
<dbReference type="GO" id="GO:0006952">
    <property type="term" value="P:defense response"/>
    <property type="evidence" value="ECO:0007669"/>
    <property type="project" value="UniProtKB-KW"/>
</dbReference>
<comment type="caution">
    <text evidence="5">The sequence shown here is derived from an EMBL/GenBank/DDBJ whole genome shotgun (WGS) entry which is preliminary data.</text>
</comment>
<evidence type="ECO:0000256" key="3">
    <source>
        <dbReference type="ARBA" id="ARBA00022821"/>
    </source>
</evidence>
<dbReference type="EMBL" id="JANJYI010000007">
    <property type="protein sequence ID" value="KAK2642111.1"/>
    <property type="molecule type" value="Genomic_DNA"/>
</dbReference>
<feature type="domain" description="Disease resistance N-terminal" evidence="4">
    <location>
        <begin position="44"/>
        <end position="73"/>
    </location>
</feature>
<protein>
    <recommendedName>
        <fullName evidence="4">Disease resistance N-terminal domain-containing protein</fullName>
    </recommendedName>
</protein>
<dbReference type="GO" id="GO:0000166">
    <property type="term" value="F:nucleotide binding"/>
    <property type="evidence" value="ECO:0007669"/>
    <property type="project" value="UniProtKB-KW"/>
</dbReference>
<name>A0AAD9TUD9_9ROSI</name>
<reference evidence="5" key="1">
    <citation type="journal article" date="2023" name="Plant J.">
        <title>Genome sequences and population genomics provide insights into the demographic history, inbreeding, and mutation load of two 'living fossil' tree species of Dipteronia.</title>
        <authorList>
            <person name="Feng Y."/>
            <person name="Comes H.P."/>
            <person name="Chen J."/>
            <person name="Zhu S."/>
            <person name="Lu R."/>
            <person name="Zhang X."/>
            <person name="Li P."/>
            <person name="Qiu J."/>
            <person name="Olsen K.M."/>
            <person name="Qiu Y."/>
        </authorList>
    </citation>
    <scope>NUCLEOTIDE SEQUENCE</scope>
    <source>
        <strain evidence="5">KIB01</strain>
    </source>
</reference>
<gene>
    <name evidence="5" type="ORF">Ddye_023874</name>
</gene>
<evidence type="ECO:0000313" key="6">
    <source>
        <dbReference type="Proteomes" id="UP001280121"/>
    </source>
</evidence>
<sequence length="152" mass="17541">MALEREGDRRWVWSLSGDCSYGKLMESWRWGFGWLDLDLDSGGALQDWLRKLKDAAYRVDDILDECAKEAAVRFEFNGQNSSLINKVRTSCLTPHNILFRRKIGSRMRDIRERLDDIVDERSKFHLQEGGVDGFLMSVETVKLAPSKAELEV</sequence>
<organism evidence="5 6">
    <name type="scientific">Dipteronia dyeriana</name>
    <dbReference type="NCBI Taxonomy" id="168575"/>
    <lineage>
        <taxon>Eukaryota</taxon>
        <taxon>Viridiplantae</taxon>
        <taxon>Streptophyta</taxon>
        <taxon>Embryophyta</taxon>
        <taxon>Tracheophyta</taxon>
        <taxon>Spermatophyta</taxon>
        <taxon>Magnoliopsida</taxon>
        <taxon>eudicotyledons</taxon>
        <taxon>Gunneridae</taxon>
        <taxon>Pentapetalae</taxon>
        <taxon>rosids</taxon>
        <taxon>malvids</taxon>
        <taxon>Sapindales</taxon>
        <taxon>Sapindaceae</taxon>
        <taxon>Hippocastanoideae</taxon>
        <taxon>Acereae</taxon>
        <taxon>Dipteronia</taxon>
    </lineage>
</organism>
<dbReference type="InterPro" id="IPR041118">
    <property type="entry name" value="Rx_N"/>
</dbReference>
<evidence type="ECO:0000256" key="2">
    <source>
        <dbReference type="ARBA" id="ARBA00022741"/>
    </source>
</evidence>